<dbReference type="InterPro" id="IPR029026">
    <property type="entry name" value="tRNA_m1G_MTases_N"/>
</dbReference>
<evidence type="ECO:0000256" key="1">
    <source>
        <dbReference type="ARBA" id="ARBA00004496"/>
    </source>
</evidence>
<dbReference type="RefSeq" id="WP_341877425.1">
    <property type="nucleotide sequence ID" value="NZ_CP121687.1"/>
</dbReference>
<dbReference type="PANTHER" id="PTHR30027">
    <property type="entry name" value="RIBOSOMAL RNA SMALL SUBUNIT METHYLTRANSFERASE E"/>
    <property type="match status" value="1"/>
</dbReference>
<reference evidence="15 16" key="1">
    <citation type="submission" date="2023-03" db="EMBL/GenBank/DDBJ databases">
        <title>Novel Species.</title>
        <authorList>
            <person name="Ma S."/>
        </authorList>
    </citation>
    <scope>NUCLEOTIDE SEQUENCE [LARGE SCALE GENOMIC DNA]</scope>
    <source>
        <strain evidence="15 16">LIND6LT2</strain>
    </source>
</reference>
<evidence type="ECO:0000256" key="9">
    <source>
        <dbReference type="ARBA" id="ARBA00022691"/>
    </source>
</evidence>
<dbReference type="GO" id="GO:0032259">
    <property type="term" value="P:methylation"/>
    <property type="evidence" value="ECO:0007669"/>
    <property type="project" value="UniProtKB-KW"/>
</dbReference>
<dbReference type="InterPro" id="IPR046886">
    <property type="entry name" value="RsmE_MTase_dom"/>
</dbReference>
<dbReference type="InterPro" id="IPR046887">
    <property type="entry name" value="RsmE_PUA-like"/>
</dbReference>
<comment type="catalytic activity">
    <reaction evidence="11 12">
        <text>uridine(1498) in 16S rRNA + S-adenosyl-L-methionine = N(3)-methyluridine(1498) in 16S rRNA + S-adenosyl-L-homocysteine + H(+)</text>
        <dbReference type="Rhea" id="RHEA:42920"/>
        <dbReference type="Rhea" id="RHEA-COMP:10283"/>
        <dbReference type="Rhea" id="RHEA-COMP:10284"/>
        <dbReference type="ChEBI" id="CHEBI:15378"/>
        <dbReference type="ChEBI" id="CHEBI:57856"/>
        <dbReference type="ChEBI" id="CHEBI:59789"/>
        <dbReference type="ChEBI" id="CHEBI:65315"/>
        <dbReference type="ChEBI" id="CHEBI:74502"/>
        <dbReference type="EC" id="2.1.1.193"/>
    </reaction>
</comment>
<keyword evidence="5 12" id="KW-0963">Cytoplasm</keyword>
<dbReference type="Pfam" id="PF04452">
    <property type="entry name" value="Methyltrans_RNA"/>
    <property type="match status" value="1"/>
</dbReference>
<dbReference type="SUPFAM" id="SSF75217">
    <property type="entry name" value="alpha/beta knot"/>
    <property type="match status" value="1"/>
</dbReference>
<evidence type="ECO:0000313" key="15">
    <source>
        <dbReference type="EMBL" id="WZL70461.1"/>
    </source>
</evidence>
<dbReference type="NCBIfam" id="NF008692">
    <property type="entry name" value="PRK11713.1-5"/>
    <property type="match status" value="1"/>
</dbReference>
<evidence type="ECO:0000256" key="2">
    <source>
        <dbReference type="ARBA" id="ARBA00005528"/>
    </source>
</evidence>
<feature type="domain" description="Ribosomal RNA small subunit methyltransferase E methyltransferase" evidence="13">
    <location>
        <begin position="73"/>
        <end position="239"/>
    </location>
</feature>
<dbReference type="InterPro" id="IPR006700">
    <property type="entry name" value="RsmE"/>
</dbReference>
<feature type="domain" description="Ribosomal RNA small subunit methyltransferase E PUA-like" evidence="14">
    <location>
        <begin position="18"/>
        <end position="65"/>
    </location>
</feature>
<accession>A0ABZ2Y542</accession>
<comment type="similarity">
    <text evidence="2 12">Belongs to the RNA methyltransferase RsmE family.</text>
</comment>
<evidence type="ECO:0000259" key="14">
    <source>
        <dbReference type="Pfam" id="PF20260"/>
    </source>
</evidence>
<dbReference type="Proteomes" id="UP001486565">
    <property type="component" value="Chromosome"/>
</dbReference>
<dbReference type="CDD" id="cd18084">
    <property type="entry name" value="RsmE-like"/>
    <property type="match status" value="1"/>
</dbReference>
<dbReference type="SUPFAM" id="SSF88697">
    <property type="entry name" value="PUA domain-like"/>
    <property type="match status" value="1"/>
</dbReference>
<comment type="subcellular location">
    <subcellularLocation>
        <location evidence="1 12">Cytoplasm</location>
    </subcellularLocation>
</comment>
<evidence type="ECO:0000256" key="12">
    <source>
        <dbReference type="PIRNR" id="PIRNR015601"/>
    </source>
</evidence>
<keyword evidence="6 12" id="KW-0698">rRNA processing</keyword>
<evidence type="ECO:0000256" key="8">
    <source>
        <dbReference type="ARBA" id="ARBA00022679"/>
    </source>
</evidence>
<evidence type="ECO:0000256" key="4">
    <source>
        <dbReference type="ARBA" id="ARBA00013673"/>
    </source>
</evidence>
<dbReference type="PIRSF" id="PIRSF015601">
    <property type="entry name" value="MTase_slr0722"/>
    <property type="match status" value="1"/>
</dbReference>
<evidence type="ECO:0000256" key="10">
    <source>
        <dbReference type="ARBA" id="ARBA00025699"/>
    </source>
</evidence>
<sequence>MPRFFVNPEQVQEDHIVIYGDDVKHISKVLRLKSGDKITICNRQGTDYECIIKTINKENIYAEILSHYLSETEPRVNITLFQALTKSDKMDFIIQKAVEVGIHKIVPMITERTVIKIEDEKKQSTKLTRWQKISESAAKQSQRGIIPEVGSIITLQEAFNASEKMDLKVIAYEKENQNQLRNILTGFEGKTVGIFIGPEGGFEESEINLAKQSGLIPITLGKRILRTETAGLFLVSIMMYEMGEV</sequence>
<dbReference type="InterPro" id="IPR015947">
    <property type="entry name" value="PUA-like_sf"/>
</dbReference>
<dbReference type="NCBIfam" id="TIGR00046">
    <property type="entry name" value="RsmE family RNA methyltransferase"/>
    <property type="match status" value="1"/>
</dbReference>
<keyword evidence="7 12" id="KW-0489">Methyltransferase</keyword>
<dbReference type="InterPro" id="IPR029028">
    <property type="entry name" value="Alpha/beta_knot_MTases"/>
</dbReference>
<protein>
    <recommendedName>
        <fullName evidence="4 12">Ribosomal RNA small subunit methyltransferase E</fullName>
        <ecNumber evidence="3 12">2.1.1.193</ecNumber>
    </recommendedName>
</protein>
<dbReference type="PANTHER" id="PTHR30027:SF3">
    <property type="entry name" value="16S RRNA (URACIL(1498)-N(3))-METHYLTRANSFERASE"/>
    <property type="match status" value="1"/>
</dbReference>
<evidence type="ECO:0000256" key="5">
    <source>
        <dbReference type="ARBA" id="ARBA00022490"/>
    </source>
</evidence>
<evidence type="ECO:0000259" key="13">
    <source>
        <dbReference type="Pfam" id="PF04452"/>
    </source>
</evidence>
<name>A0ABZ2Y542_9FIRM</name>
<dbReference type="EMBL" id="CP121687">
    <property type="protein sequence ID" value="WZL70461.1"/>
    <property type="molecule type" value="Genomic_DNA"/>
</dbReference>
<comment type="function">
    <text evidence="10 12">Specifically methylates the N3 position of the uracil ring of uridine 1498 (m3U1498) in 16S rRNA. Acts on the fully assembled 30S ribosomal subunit.</text>
</comment>
<evidence type="ECO:0000313" key="16">
    <source>
        <dbReference type="Proteomes" id="UP001486565"/>
    </source>
</evidence>
<keyword evidence="8 12" id="KW-0808">Transferase</keyword>
<dbReference type="EC" id="2.1.1.193" evidence="3 12"/>
<evidence type="ECO:0000256" key="3">
    <source>
        <dbReference type="ARBA" id="ARBA00012328"/>
    </source>
</evidence>
<dbReference type="Gene3D" id="3.40.1280.10">
    <property type="match status" value="1"/>
</dbReference>
<keyword evidence="16" id="KW-1185">Reference proteome</keyword>
<evidence type="ECO:0000256" key="6">
    <source>
        <dbReference type="ARBA" id="ARBA00022552"/>
    </source>
</evidence>
<keyword evidence="9 12" id="KW-0949">S-adenosyl-L-methionine</keyword>
<dbReference type="Gene3D" id="2.40.240.20">
    <property type="entry name" value="Hypothetical PUA domain-like, domain 1"/>
    <property type="match status" value="1"/>
</dbReference>
<dbReference type="Pfam" id="PF20260">
    <property type="entry name" value="PUA_4"/>
    <property type="match status" value="1"/>
</dbReference>
<evidence type="ECO:0000256" key="7">
    <source>
        <dbReference type="ARBA" id="ARBA00022603"/>
    </source>
</evidence>
<proteinExistence type="inferred from homology"/>
<dbReference type="GO" id="GO:0008168">
    <property type="term" value="F:methyltransferase activity"/>
    <property type="evidence" value="ECO:0007669"/>
    <property type="project" value="UniProtKB-KW"/>
</dbReference>
<gene>
    <name evidence="15" type="ORF">QBE51_02695</name>
</gene>
<evidence type="ECO:0000256" key="11">
    <source>
        <dbReference type="ARBA" id="ARBA00047944"/>
    </source>
</evidence>
<organism evidence="15 16">
    <name type="scientific">Defluviitalea saccharophila</name>
    <dbReference type="NCBI Taxonomy" id="879970"/>
    <lineage>
        <taxon>Bacteria</taxon>
        <taxon>Bacillati</taxon>
        <taxon>Bacillota</taxon>
        <taxon>Clostridia</taxon>
        <taxon>Lachnospirales</taxon>
        <taxon>Defluviitaleaceae</taxon>
        <taxon>Defluviitalea</taxon>
    </lineage>
</organism>